<dbReference type="Pfam" id="PF21788">
    <property type="entry name" value="TNP-like_GBD"/>
    <property type="match status" value="1"/>
</dbReference>
<dbReference type="Proteomes" id="UP001160148">
    <property type="component" value="Unassembled WGS sequence"/>
</dbReference>
<keyword evidence="3" id="KW-1185">Reference proteome</keyword>
<accession>A0AAV0XN06</accession>
<evidence type="ECO:0000313" key="3">
    <source>
        <dbReference type="Proteomes" id="UP001160148"/>
    </source>
</evidence>
<name>A0AAV0XN06_9HEMI</name>
<evidence type="ECO:0000313" key="2">
    <source>
        <dbReference type="EMBL" id="CAI6370054.1"/>
    </source>
</evidence>
<sequence>MENLKMLPRLTDNHVIPQKISKMKVKCAAQVFSQRVSSLMAFLASQKIIDVDARGTANLCLFFDQLFDSVNGSYSKIVDGKKYRTAITMKSNHFDLWEKSLPVLHSMVFIDSKSQKRQRPPTVKNWEKTIRGLKAIFKFLHSKGIKSVLPQNLNQDSLENFFGSSQYGM</sequence>
<dbReference type="AlphaFoldDB" id="A0AAV0XN06"/>
<comment type="caution">
    <text evidence="2">The sequence shown here is derived from an EMBL/GenBank/DDBJ whole genome shotgun (WGS) entry which is preliminary data.</text>
</comment>
<gene>
    <name evidence="2" type="ORF">MEUPH1_LOCUS24220</name>
</gene>
<evidence type="ECO:0000259" key="1">
    <source>
        <dbReference type="Pfam" id="PF21788"/>
    </source>
</evidence>
<dbReference type="InterPro" id="IPR048366">
    <property type="entry name" value="TNP-like_GBD"/>
</dbReference>
<feature type="domain" description="Transposable element P transposase-like GTP-binding insertion" evidence="1">
    <location>
        <begin position="4"/>
        <end position="73"/>
    </location>
</feature>
<protein>
    <recommendedName>
        <fullName evidence="1">Transposable element P transposase-like GTP-binding insertion domain-containing protein</fullName>
    </recommendedName>
</protein>
<proteinExistence type="predicted"/>
<dbReference type="EMBL" id="CARXXK010000162">
    <property type="protein sequence ID" value="CAI6370054.1"/>
    <property type="molecule type" value="Genomic_DNA"/>
</dbReference>
<reference evidence="2 3" key="1">
    <citation type="submission" date="2023-01" db="EMBL/GenBank/DDBJ databases">
        <authorList>
            <person name="Whitehead M."/>
        </authorList>
    </citation>
    <scope>NUCLEOTIDE SEQUENCE [LARGE SCALE GENOMIC DNA]</scope>
</reference>
<organism evidence="2 3">
    <name type="scientific">Macrosiphum euphorbiae</name>
    <name type="common">potato aphid</name>
    <dbReference type="NCBI Taxonomy" id="13131"/>
    <lineage>
        <taxon>Eukaryota</taxon>
        <taxon>Metazoa</taxon>
        <taxon>Ecdysozoa</taxon>
        <taxon>Arthropoda</taxon>
        <taxon>Hexapoda</taxon>
        <taxon>Insecta</taxon>
        <taxon>Pterygota</taxon>
        <taxon>Neoptera</taxon>
        <taxon>Paraneoptera</taxon>
        <taxon>Hemiptera</taxon>
        <taxon>Sternorrhyncha</taxon>
        <taxon>Aphidomorpha</taxon>
        <taxon>Aphidoidea</taxon>
        <taxon>Aphididae</taxon>
        <taxon>Macrosiphini</taxon>
        <taxon>Macrosiphum</taxon>
    </lineage>
</organism>